<keyword evidence="1" id="KW-0479">Metal-binding</keyword>
<dbReference type="Proteomes" id="UP001497516">
    <property type="component" value="Chromosome 6"/>
</dbReference>
<gene>
    <name evidence="4" type="ORF">LTRI10_LOCUS34015</name>
</gene>
<feature type="compositionally biased region" description="Polar residues" evidence="2">
    <location>
        <begin position="184"/>
        <end position="200"/>
    </location>
</feature>
<dbReference type="InterPro" id="IPR001878">
    <property type="entry name" value="Znf_CCHC"/>
</dbReference>
<keyword evidence="1" id="KW-0862">Zinc</keyword>
<dbReference type="AlphaFoldDB" id="A0AAV2F5A8"/>
<keyword evidence="1" id="KW-0863">Zinc-finger</keyword>
<evidence type="ECO:0000256" key="1">
    <source>
        <dbReference type="PROSITE-ProRule" id="PRU00047"/>
    </source>
</evidence>
<feature type="compositionally biased region" description="Basic residues" evidence="2">
    <location>
        <begin position="236"/>
        <end position="245"/>
    </location>
</feature>
<dbReference type="GO" id="GO:0008270">
    <property type="term" value="F:zinc ion binding"/>
    <property type="evidence" value="ECO:0007669"/>
    <property type="project" value="UniProtKB-KW"/>
</dbReference>
<feature type="compositionally biased region" description="Basic and acidic residues" evidence="2">
    <location>
        <begin position="114"/>
        <end position="124"/>
    </location>
</feature>
<evidence type="ECO:0000256" key="2">
    <source>
        <dbReference type="SAM" id="MobiDB-lite"/>
    </source>
</evidence>
<name>A0AAV2F5A8_9ROSI</name>
<dbReference type="InterPro" id="IPR025836">
    <property type="entry name" value="Zn_knuckle_CX2CX4HX4C"/>
</dbReference>
<accession>A0AAV2F5A8</accession>
<feature type="region of interest" description="Disordered" evidence="2">
    <location>
        <begin position="108"/>
        <end position="200"/>
    </location>
</feature>
<dbReference type="PANTHER" id="PTHR31286:SF99">
    <property type="entry name" value="DUF4283 DOMAIN-CONTAINING PROTEIN"/>
    <property type="match status" value="1"/>
</dbReference>
<dbReference type="PROSITE" id="PS50158">
    <property type="entry name" value="ZF_CCHC"/>
    <property type="match status" value="1"/>
</dbReference>
<dbReference type="GO" id="GO:0003676">
    <property type="term" value="F:nucleic acid binding"/>
    <property type="evidence" value="ECO:0007669"/>
    <property type="project" value="InterPro"/>
</dbReference>
<feature type="domain" description="CCHC-type" evidence="3">
    <location>
        <begin position="80"/>
        <end position="95"/>
    </location>
</feature>
<proteinExistence type="predicted"/>
<evidence type="ECO:0000313" key="5">
    <source>
        <dbReference type="Proteomes" id="UP001497516"/>
    </source>
</evidence>
<feature type="region of interest" description="Disordered" evidence="2">
    <location>
        <begin position="213"/>
        <end position="250"/>
    </location>
</feature>
<reference evidence="4 5" key="1">
    <citation type="submission" date="2024-04" db="EMBL/GenBank/DDBJ databases">
        <authorList>
            <person name="Fracassetti M."/>
        </authorList>
    </citation>
    <scope>NUCLEOTIDE SEQUENCE [LARGE SCALE GENOMIC DNA]</scope>
</reference>
<dbReference type="InterPro" id="IPR036875">
    <property type="entry name" value="Znf_CCHC_sf"/>
</dbReference>
<dbReference type="PANTHER" id="PTHR31286">
    <property type="entry name" value="GLYCINE-RICH CELL WALL STRUCTURAL PROTEIN 1.8-LIKE"/>
    <property type="match status" value="1"/>
</dbReference>
<feature type="compositionally biased region" description="Basic and acidic residues" evidence="2">
    <location>
        <begin position="162"/>
        <end position="171"/>
    </location>
</feature>
<dbReference type="SUPFAM" id="SSF57756">
    <property type="entry name" value="Retrovirus zinc finger-like domains"/>
    <property type="match status" value="1"/>
</dbReference>
<organism evidence="4 5">
    <name type="scientific">Linum trigynum</name>
    <dbReference type="NCBI Taxonomy" id="586398"/>
    <lineage>
        <taxon>Eukaryota</taxon>
        <taxon>Viridiplantae</taxon>
        <taxon>Streptophyta</taxon>
        <taxon>Embryophyta</taxon>
        <taxon>Tracheophyta</taxon>
        <taxon>Spermatophyta</taxon>
        <taxon>Magnoliopsida</taxon>
        <taxon>eudicotyledons</taxon>
        <taxon>Gunneridae</taxon>
        <taxon>Pentapetalae</taxon>
        <taxon>rosids</taxon>
        <taxon>fabids</taxon>
        <taxon>Malpighiales</taxon>
        <taxon>Linaceae</taxon>
        <taxon>Linum</taxon>
    </lineage>
</organism>
<evidence type="ECO:0000313" key="4">
    <source>
        <dbReference type="EMBL" id="CAL1393438.1"/>
    </source>
</evidence>
<keyword evidence="5" id="KW-1185">Reference proteome</keyword>
<evidence type="ECO:0000259" key="3">
    <source>
        <dbReference type="PROSITE" id="PS50158"/>
    </source>
</evidence>
<dbReference type="Pfam" id="PF14392">
    <property type="entry name" value="zf-CCHC_4"/>
    <property type="match status" value="1"/>
</dbReference>
<dbReference type="EMBL" id="OZ034819">
    <property type="protein sequence ID" value="CAL1393438.1"/>
    <property type="molecule type" value="Genomic_DNA"/>
</dbReference>
<protein>
    <recommendedName>
        <fullName evidence="3">CCHC-type domain-containing protein</fullName>
    </recommendedName>
</protein>
<dbReference type="InterPro" id="IPR040256">
    <property type="entry name" value="At4g02000-like"/>
</dbReference>
<sequence length="319" mass="34920">MVAWVQLPAFPVHFYHQEILFSLENMIGRAIKLDFHTQHQKHVKFARMAVELDLSKPLISRIRLDGKWQYIEYENLPKVCFECGKVGHTTATCPSLCESAVSIGIGTAAGSPEKCSEESPEEKAGFGSWMQVTRRSRRGTRGHEKGNSDGNQGDLVVGGNTEKGKGNHKNIESSSGSKGGFRENQGQRTGNLQQVKGPNDTSIQIVAVPPYETQQAAERVKDSPSAAVRTKNQNGQKKKKSKSPRKTSVPITTKALQVWTPVKEKKNKTRARLTSLTLQEIEAWTGAAQAAAAETSSSQALEVEHNEKMIPTLETAGSA</sequence>